<dbReference type="EMBL" id="BLLG01000019">
    <property type="protein sequence ID" value="GFH38669.1"/>
    <property type="molecule type" value="Genomic_DNA"/>
</dbReference>
<dbReference type="RefSeq" id="WP_173266309.1">
    <property type="nucleotide sequence ID" value="NZ_BLLG01000019.1"/>
</dbReference>
<protein>
    <submittedName>
        <fullName evidence="1">Uncharacterized protein</fullName>
    </submittedName>
</protein>
<proteinExistence type="predicted"/>
<gene>
    <name evidence="1" type="ORF">SCWH03_49170</name>
</gene>
<evidence type="ECO:0000313" key="1">
    <source>
        <dbReference type="EMBL" id="GFH38669.1"/>
    </source>
</evidence>
<organism evidence="1 2">
    <name type="scientific">Streptomyces pacificus</name>
    <dbReference type="NCBI Taxonomy" id="2705029"/>
    <lineage>
        <taxon>Bacteria</taxon>
        <taxon>Bacillati</taxon>
        <taxon>Actinomycetota</taxon>
        <taxon>Actinomycetes</taxon>
        <taxon>Kitasatosporales</taxon>
        <taxon>Streptomycetaceae</taxon>
        <taxon>Streptomyces</taxon>
    </lineage>
</organism>
<name>A0A6A0B0C8_9ACTN</name>
<dbReference type="Proteomes" id="UP000484988">
    <property type="component" value="Unassembled WGS sequence"/>
</dbReference>
<dbReference type="AlphaFoldDB" id="A0A6A0B0C8"/>
<sequence>MDQIYPTSGPGSTALPGAAPGMPELGFSVRQIDLPVRTLDPHISPETQVAAMSTKRE</sequence>
<evidence type="ECO:0000313" key="2">
    <source>
        <dbReference type="Proteomes" id="UP000484988"/>
    </source>
</evidence>
<keyword evidence="2" id="KW-1185">Reference proteome</keyword>
<reference evidence="1 2" key="1">
    <citation type="submission" date="2020-02" db="EMBL/GenBank/DDBJ databases">
        <title>Whole Genome Shotgun Sequence of Streptomyces sp. strain CWH03.</title>
        <authorList>
            <person name="Dohra H."/>
            <person name="Kodani S."/>
            <person name="Yamamura H."/>
        </authorList>
    </citation>
    <scope>NUCLEOTIDE SEQUENCE [LARGE SCALE GENOMIC DNA]</scope>
    <source>
        <strain evidence="1 2">CWH03</strain>
    </source>
</reference>
<accession>A0A6A0B0C8</accession>
<comment type="caution">
    <text evidence="1">The sequence shown here is derived from an EMBL/GenBank/DDBJ whole genome shotgun (WGS) entry which is preliminary data.</text>
</comment>